<evidence type="ECO:0008006" key="3">
    <source>
        <dbReference type="Google" id="ProtNLM"/>
    </source>
</evidence>
<reference evidence="1 2" key="1">
    <citation type="journal article" date="2023" name="Plants (Basel)">
        <title>Bridging the Gap: Combining Genomics and Transcriptomics Approaches to Understand Stylosanthes scabra, an Orphan Legume from the Brazilian Caatinga.</title>
        <authorList>
            <person name="Ferreira-Neto J.R.C."/>
            <person name="da Silva M.D."/>
            <person name="Binneck E."/>
            <person name="de Melo N.F."/>
            <person name="da Silva R.H."/>
            <person name="de Melo A.L.T.M."/>
            <person name="Pandolfi V."/>
            <person name="Bustamante F.O."/>
            <person name="Brasileiro-Vidal A.C."/>
            <person name="Benko-Iseppon A.M."/>
        </authorList>
    </citation>
    <scope>NUCLEOTIDE SEQUENCE [LARGE SCALE GENOMIC DNA]</scope>
    <source>
        <tissue evidence="1">Leaves</tissue>
    </source>
</reference>
<comment type="caution">
    <text evidence="1">The sequence shown here is derived from an EMBL/GenBank/DDBJ whole genome shotgun (WGS) entry which is preliminary data.</text>
</comment>
<organism evidence="1 2">
    <name type="scientific">Stylosanthes scabra</name>
    <dbReference type="NCBI Taxonomy" id="79078"/>
    <lineage>
        <taxon>Eukaryota</taxon>
        <taxon>Viridiplantae</taxon>
        <taxon>Streptophyta</taxon>
        <taxon>Embryophyta</taxon>
        <taxon>Tracheophyta</taxon>
        <taxon>Spermatophyta</taxon>
        <taxon>Magnoliopsida</taxon>
        <taxon>eudicotyledons</taxon>
        <taxon>Gunneridae</taxon>
        <taxon>Pentapetalae</taxon>
        <taxon>rosids</taxon>
        <taxon>fabids</taxon>
        <taxon>Fabales</taxon>
        <taxon>Fabaceae</taxon>
        <taxon>Papilionoideae</taxon>
        <taxon>50 kb inversion clade</taxon>
        <taxon>dalbergioids sensu lato</taxon>
        <taxon>Dalbergieae</taxon>
        <taxon>Pterocarpus clade</taxon>
        <taxon>Stylosanthes</taxon>
    </lineage>
</organism>
<name>A0ABU6RYP8_9FABA</name>
<evidence type="ECO:0000313" key="2">
    <source>
        <dbReference type="Proteomes" id="UP001341840"/>
    </source>
</evidence>
<keyword evidence="2" id="KW-1185">Reference proteome</keyword>
<proteinExistence type="predicted"/>
<dbReference type="Proteomes" id="UP001341840">
    <property type="component" value="Unassembled WGS sequence"/>
</dbReference>
<dbReference type="EMBL" id="JASCZI010033552">
    <property type="protein sequence ID" value="MED6128989.1"/>
    <property type="molecule type" value="Genomic_DNA"/>
</dbReference>
<evidence type="ECO:0000313" key="1">
    <source>
        <dbReference type="EMBL" id="MED6128989.1"/>
    </source>
</evidence>
<protein>
    <recommendedName>
        <fullName evidence="3">Secreted protein</fullName>
    </recommendedName>
</protein>
<gene>
    <name evidence="1" type="ORF">PIB30_103357</name>
</gene>
<accession>A0ABU6RYP8</accession>
<feature type="non-terminal residue" evidence="1">
    <location>
        <position position="54"/>
    </location>
</feature>
<sequence>MACCFFASSSALFTASEAIAASRVYVSLRALSRLLLVAGWFGSSGRLPFPESVA</sequence>